<feature type="region of interest" description="Disordered" evidence="1">
    <location>
        <begin position="1"/>
        <end position="50"/>
    </location>
</feature>
<keyword evidence="3" id="KW-1185">Reference proteome</keyword>
<dbReference type="Proteomes" id="UP001201812">
    <property type="component" value="Unassembled WGS sequence"/>
</dbReference>
<sequence>MQSSDMDTGKESADDMMSNMSMSIQDENENKRVTNKDHSINDWDTDEDNRKNTQLNADTVAGSIAESICKIFLLCPDDVRQEAQSIANASNCDELNNASALKISDELDRMKALLQVNEPAIEDMQVGRCGLVSTQANVEDVNSSFQNGDVQHLVISDNDSIMSLQIQRDLCSVTEMDDLGSENECEYTISSYLNTNGESSAFDEE</sequence>
<evidence type="ECO:0000313" key="3">
    <source>
        <dbReference type="Proteomes" id="UP001201812"/>
    </source>
</evidence>
<feature type="compositionally biased region" description="Basic and acidic residues" evidence="1">
    <location>
        <begin position="28"/>
        <end position="41"/>
    </location>
</feature>
<evidence type="ECO:0000256" key="1">
    <source>
        <dbReference type="SAM" id="MobiDB-lite"/>
    </source>
</evidence>
<evidence type="ECO:0000313" key="2">
    <source>
        <dbReference type="EMBL" id="KAI1711095.1"/>
    </source>
</evidence>
<protein>
    <submittedName>
        <fullName evidence="2">Uncharacterized protein</fullName>
    </submittedName>
</protein>
<name>A0AAD4N168_9BILA</name>
<organism evidence="2 3">
    <name type="scientific">Ditylenchus destructor</name>
    <dbReference type="NCBI Taxonomy" id="166010"/>
    <lineage>
        <taxon>Eukaryota</taxon>
        <taxon>Metazoa</taxon>
        <taxon>Ecdysozoa</taxon>
        <taxon>Nematoda</taxon>
        <taxon>Chromadorea</taxon>
        <taxon>Rhabditida</taxon>
        <taxon>Tylenchina</taxon>
        <taxon>Tylenchomorpha</taxon>
        <taxon>Sphaerularioidea</taxon>
        <taxon>Anguinidae</taxon>
        <taxon>Anguininae</taxon>
        <taxon>Ditylenchus</taxon>
    </lineage>
</organism>
<gene>
    <name evidence="2" type="ORF">DdX_10341</name>
</gene>
<dbReference type="EMBL" id="JAKKPZ010000023">
    <property type="protein sequence ID" value="KAI1711095.1"/>
    <property type="molecule type" value="Genomic_DNA"/>
</dbReference>
<accession>A0AAD4N168</accession>
<proteinExistence type="predicted"/>
<dbReference type="AlphaFoldDB" id="A0AAD4N168"/>
<comment type="caution">
    <text evidence="2">The sequence shown here is derived from an EMBL/GenBank/DDBJ whole genome shotgun (WGS) entry which is preliminary data.</text>
</comment>
<reference evidence="2" key="1">
    <citation type="submission" date="2022-01" db="EMBL/GenBank/DDBJ databases">
        <title>Genome Sequence Resource for Two Populations of Ditylenchus destructor, the Migratory Endoparasitic Phytonematode.</title>
        <authorList>
            <person name="Zhang H."/>
            <person name="Lin R."/>
            <person name="Xie B."/>
        </authorList>
    </citation>
    <scope>NUCLEOTIDE SEQUENCE</scope>
    <source>
        <strain evidence="2">BazhouSP</strain>
    </source>
</reference>